<feature type="domain" description="Maestro-like HEAT-repeats" evidence="3">
    <location>
        <begin position="886"/>
        <end position="1080"/>
    </location>
</feature>
<organism evidence="6 7">
    <name type="scientific">Oikopleura dioica</name>
    <name type="common">Tunicate</name>
    <dbReference type="NCBI Taxonomy" id="34765"/>
    <lineage>
        <taxon>Eukaryota</taxon>
        <taxon>Metazoa</taxon>
        <taxon>Chordata</taxon>
        <taxon>Tunicata</taxon>
        <taxon>Appendicularia</taxon>
        <taxon>Copelata</taxon>
        <taxon>Oikopleuridae</taxon>
        <taxon>Oikopleura</taxon>
    </lineage>
</organism>
<proteinExistence type="predicted"/>
<dbReference type="InterPro" id="IPR055408">
    <property type="entry name" value="HEAT_MROH2B-like"/>
</dbReference>
<evidence type="ECO:0000259" key="3">
    <source>
        <dbReference type="Pfam" id="PF21047"/>
    </source>
</evidence>
<dbReference type="Pfam" id="PF21047">
    <property type="entry name" value="HEAT_Maestro"/>
    <property type="match status" value="1"/>
</dbReference>
<dbReference type="Gene3D" id="1.25.10.10">
    <property type="entry name" value="Leucine-rich Repeat Variant"/>
    <property type="match status" value="1"/>
</dbReference>
<dbReference type="Proteomes" id="UP001158576">
    <property type="component" value="Chromosome 2"/>
</dbReference>
<dbReference type="PROSITE" id="PS50077">
    <property type="entry name" value="HEAT_REPEAT"/>
    <property type="match status" value="1"/>
</dbReference>
<name>A0ABN7T8M5_OIKDI</name>
<feature type="repeat" description="HEAT" evidence="2">
    <location>
        <begin position="1545"/>
        <end position="1574"/>
    </location>
</feature>
<dbReference type="InterPro" id="IPR011989">
    <property type="entry name" value="ARM-like"/>
</dbReference>
<protein>
    <submittedName>
        <fullName evidence="6">Oidioi.mRNA.OKI2018_I69.chr2.g8240.t1.cds</fullName>
    </submittedName>
</protein>
<dbReference type="PANTHER" id="PTHR23120:SF0">
    <property type="entry name" value="MAESTRO HEAT-LIKE REPEAT FAMILY MEMBER 1"/>
    <property type="match status" value="1"/>
</dbReference>
<feature type="domain" description="MROH2B-like HEAT-repeats" evidence="4">
    <location>
        <begin position="289"/>
        <end position="693"/>
    </location>
</feature>
<dbReference type="PANTHER" id="PTHR23120">
    <property type="entry name" value="MAESTRO-RELATED HEAT DOMAIN-CONTAINING"/>
    <property type="match status" value="1"/>
</dbReference>
<gene>
    <name evidence="6" type="ORF">OKIOD_LOCUS17005</name>
</gene>
<dbReference type="InterPro" id="IPR055406">
    <property type="entry name" value="HEAT_Maestro"/>
</dbReference>
<dbReference type="Pfam" id="PF23227">
    <property type="entry name" value="HEAT_MROH2B_C"/>
    <property type="match status" value="1"/>
</dbReference>
<evidence type="ECO:0000256" key="2">
    <source>
        <dbReference type="PROSITE-ProRule" id="PRU00103"/>
    </source>
</evidence>
<keyword evidence="1" id="KW-0677">Repeat</keyword>
<evidence type="ECO:0000313" key="6">
    <source>
        <dbReference type="EMBL" id="CAG5114173.1"/>
    </source>
</evidence>
<dbReference type="InterPro" id="IPR016024">
    <property type="entry name" value="ARM-type_fold"/>
</dbReference>
<dbReference type="InterPro" id="IPR045206">
    <property type="entry name" value="Maestro_heat-like_prot"/>
</dbReference>
<evidence type="ECO:0000313" key="7">
    <source>
        <dbReference type="Proteomes" id="UP001158576"/>
    </source>
</evidence>
<dbReference type="InterPro" id="IPR021133">
    <property type="entry name" value="HEAT_type_2"/>
</dbReference>
<evidence type="ECO:0000256" key="1">
    <source>
        <dbReference type="ARBA" id="ARBA00022737"/>
    </source>
</evidence>
<dbReference type="InterPro" id="IPR048465">
    <property type="entry name" value="Maestro-like_HEAT"/>
</dbReference>
<accession>A0ABN7T8M5</accession>
<sequence length="1574" mass="176373">MKIESVVSEILQILPDKNAGTHRLLFCSLYKVAKDEPKVVVRYILDELDKFSVVQHDVIFDLFAKLIQDDENCVSNGQAEEMIPLATAALSQSRLNLIGSLCGKYASEIVDHLLSQSCDHTMAYLSRVAEECDLAVDLIFRLLTGSQSYIVNSEEIPDRINCCRFISKIMQNMMEKKGEENLIEQAVFDNLLACLLQWHGLKNNDSLLRDKSLEAATLLCFSMPWGRADCLTTLKTLYSPYLKDRKSEINIIYSYHLLLSLFINKSPRLISENIDQTMADLFRIVNPTALQQSDVYRCWGCLVQEFPTQILQFLLKKLDSMPSMAIVKVKALRVIQYLINYEKPYIQNKTEEIIKALIPIQSNTNSHCRLHLLHVTQALLNNQMLDSKNASSGRQLVEFIVRMAALRKNHPDPDLKKLRIAAENIFQLSSSSSNETRAFLWPLLLTFLTMPAYHGAASSIAKALEMIANRQVAESLPLEFPSKPAHAVLFVRCLLFLSNPKETEPGALLSFLQYLSKSINAEVDAIFRVVLPRLDAYLSANLYNSSWNVDEWHQLLLKLVTRSLSIHDSGSFLSGVRSEISKTLVCPQSVRSRPFLLQCSAAALSATPNTKFILNGIDELMNISIHQNPFERDACAKAIRLLANSKHFDSVVDRFLKSSQGKVMKTETKITKIIFGSGDSQREHVKSTVFSALTHIFNTMIEKETYSVFIQCTQFLLEAGECSSLETWLEFWQAVSACSKVSAASGKTFLGRNTVIDICCKRILPKEEFSSIHPEVISSLSNLILSQPAVQAGEAIDLLRFSLSVPKSSEFPSCYLEALTSHFDSTLKLSPSPDNCFNLLMLVKSWLLDERIKARQSAIHIWLSILVKFLDYVNAPVDEHSSSVKPGDMHHFQSLLPVACIRCIDSDLVTRRTALEVVIILIDLYYARSNDTMPTELREKMTRANRKILTTETESMFAGAKDLGQIYCELIRGKSESFISGLLDSISDPDEQAANGAVLFLTLLAEEYPIQDVKPLMRTLIGKLRSLPNSHVKSRAGILSIFAIIGAQSPDDVVDELISGDTTFCDVNSLHTHIWRYLAPKPFIGEQFWKILREKLCFGEIFNDSTTLYNGRRPSKIKIVELDFLGALCASLEVIPRLSAEIIKDDLSQHLSRLIGRWAMLIDASFPLTQFGSSKAATTTPSIIMANLLKVIFQKIHLLSASKKARELPNTNTEDRITTQLVCKGLKSVINAIAADDMKFLCELTQEQMKLLDDSSSWEADLATISILSDTMVILSQSLKSSNDQKEADTLLSIMKKLSTICGCSTTMTTVRFIAINGLGNLFLPPEIRCLVDVDDVFKSLLELFLSILRGSQEDMILSEAFHGITKVVRNSVKPPMSSFRKPIFQMATTFFQKANPATRRSAVEVITVLSVNFRDDEDKEDFVEELHRNLLDVLICLADNDKDVKHAAQDVLLSIAPLMVDECEQLIQKHAKSDNLHTGEFTAEFCCRYVKNYSVEQSIAMISTAKERLSSPCGTVRGQATTIVGALTKDFPESPKLAPLAAELLPIFVQMLHDECPDARARAGEALSFIYRF</sequence>
<feature type="domain" description="Maestro/Maestro-like HEAT-repeats" evidence="5">
    <location>
        <begin position="1309"/>
        <end position="1571"/>
    </location>
</feature>
<dbReference type="EMBL" id="OU015567">
    <property type="protein sequence ID" value="CAG5114173.1"/>
    <property type="molecule type" value="Genomic_DNA"/>
</dbReference>
<dbReference type="SUPFAM" id="SSF48371">
    <property type="entry name" value="ARM repeat"/>
    <property type="match status" value="2"/>
</dbReference>
<dbReference type="Pfam" id="PF23210">
    <property type="entry name" value="HEAT_Maestro_2"/>
    <property type="match status" value="1"/>
</dbReference>
<evidence type="ECO:0000259" key="5">
    <source>
        <dbReference type="Pfam" id="PF23227"/>
    </source>
</evidence>
<keyword evidence="7" id="KW-1185">Reference proteome</keyword>
<evidence type="ECO:0000259" key="4">
    <source>
        <dbReference type="Pfam" id="PF23210"/>
    </source>
</evidence>
<reference evidence="6 7" key="1">
    <citation type="submission" date="2021-04" db="EMBL/GenBank/DDBJ databases">
        <authorList>
            <person name="Bliznina A."/>
        </authorList>
    </citation>
    <scope>NUCLEOTIDE SEQUENCE [LARGE SCALE GENOMIC DNA]</scope>
</reference>